<dbReference type="PANTHER" id="PTHR11088">
    <property type="entry name" value="TRNA DIMETHYLALLYLTRANSFERASE"/>
    <property type="match status" value="1"/>
</dbReference>
<feature type="site" description="Interaction with substrate tRNA" evidence="10">
    <location>
        <position position="124"/>
    </location>
</feature>
<accession>A0A9D9EAX2</accession>
<reference evidence="14" key="2">
    <citation type="journal article" date="2021" name="PeerJ">
        <title>Extensive microbial diversity within the chicken gut microbiome revealed by metagenomics and culture.</title>
        <authorList>
            <person name="Gilroy R."/>
            <person name="Ravi A."/>
            <person name="Getino M."/>
            <person name="Pursley I."/>
            <person name="Horton D.L."/>
            <person name="Alikhan N.F."/>
            <person name="Baker D."/>
            <person name="Gharbi K."/>
            <person name="Hall N."/>
            <person name="Watson M."/>
            <person name="Adriaenssens E.M."/>
            <person name="Foster-Nyarko E."/>
            <person name="Jarju S."/>
            <person name="Secka A."/>
            <person name="Antonio M."/>
            <person name="Oren A."/>
            <person name="Chaudhuri R.R."/>
            <person name="La Ragione R."/>
            <person name="Hildebrand F."/>
            <person name="Pallen M.J."/>
        </authorList>
    </citation>
    <scope>NUCLEOTIDE SEQUENCE</scope>
    <source>
        <strain evidence="14">C6-149</strain>
    </source>
</reference>
<dbReference type="InterPro" id="IPR027417">
    <property type="entry name" value="P-loop_NTPase"/>
</dbReference>
<comment type="subunit">
    <text evidence="10">Monomer.</text>
</comment>
<dbReference type="Pfam" id="PF01715">
    <property type="entry name" value="IPPT"/>
    <property type="match status" value="1"/>
</dbReference>
<dbReference type="PANTHER" id="PTHR11088:SF60">
    <property type="entry name" value="TRNA DIMETHYLALLYLTRANSFERASE"/>
    <property type="match status" value="1"/>
</dbReference>
<name>A0A9D9EAX2_9LACO</name>
<evidence type="ECO:0000313" key="15">
    <source>
        <dbReference type="Proteomes" id="UP000823614"/>
    </source>
</evidence>
<protein>
    <recommendedName>
        <fullName evidence="10">tRNA dimethylallyltransferase</fullName>
        <ecNumber evidence="10">2.5.1.75</ecNumber>
    </recommendedName>
    <alternativeName>
        <fullName evidence="10">Dimethylallyl diphosphate:tRNA dimethylallyltransferase</fullName>
        <shortName evidence="10">DMAPP:tRNA dimethylallyltransferase</shortName>
        <shortName evidence="10">DMATase</shortName>
    </alternativeName>
    <alternativeName>
        <fullName evidence="10">Isopentenyl-diphosphate:tRNA isopentenyltransferase</fullName>
        <shortName evidence="10">IPP transferase</shortName>
        <shortName evidence="10">IPPT</shortName>
        <shortName evidence="10">IPTase</shortName>
    </alternativeName>
</protein>
<keyword evidence="4 10" id="KW-0808">Transferase</keyword>
<keyword evidence="5 10" id="KW-0819">tRNA processing</keyword>
<evidence type="ECO:0000256" key="10">
    <source>
        <dbReference type="HAMAP-Rule" id="MF_00185"/>
    </source>
</evidence>
<reference evidence="14" key="1">
    <citation type="submission" date="2020-10" db="EMBL/GenBank/DDBJ databases">
        <authorList>
            <person name="Gilroy R."/>
        </authorList>
    </citation>
    <scope>NUCLEOTIDE SEQUENCE</scope>
    <source>
        <strain evidence="14">C6-149</strain>
    </source>
</reference>
<feature type="site" description="Interaction with substrate tRNA" evidence="10">
    <location>
        <position position="102"/>
    </location>
</feature>
<organism evidence="14 15">
    <name type="scientific">Candidatus Gallilactobacillus intestinavium</name>
    <dbReference type="NCBI Taxonomy" id="2840838"/>
    <lineage>
        <taxon>Bacteria</taxon>
        <taxon>Bacillati</taxon>
        <taxon>Bacillota</taxon>
        <taxon>Bacilli</taxon>
        <taxon>Lactobacillales</taxon>
        <taxon>Lactobacillaceae</taxon>
        <taxon>Lactobacillaceae incertae sedis</taxon>
        <taxon>Candidatus Gallilactobacillus</taxon>
    </lineage>
</organism>
<comment type="similarity">
    <text evidence="3 10 13">Belongs to the IPP transferase family.</text>
</comment>
<dbReference type="EC" id="2.5.1.75" evidence="10"/>
<comment type="cofactor">
    <cofactor evidence="1 10">
        <name>Mg(2+)</name>
        <dbReference type="ChEBI" id="CHEBI:18420"/>
    </cofactor>
</comment>
<dbReference type="GO" id="GO:0052381">
    <property type="term" value="F:tRNA dimethylallyltransferase activity"/>
    <property type="evidence" value="ECO:0007669"/>
    <property type="project" value="UniProtKB-UniRule"/>
</dbReference>
<comment type="catalytic activity">
    <reaction evidence="9 10 11">
        <text>adenosine(37) in tRNA + dimethylallyl diphosphate = N(6)-dimethylallyladenosine(37) in tRNA + diphosphate</text>
        <dbReference type="Rhea" id="RHEA:26482"/>
        <dbReference type="Rhea" id="RHEA-COMP:10162"/>
        <dbReference type="Rhea" id="RHEA-COMP:10375"/>
        <dbReference type="ChEBI" id="CHEBI:33019"/>
        <dbReference type="ChEBI" id="CHEBI:57623"/>
        <dbReference type="ChEBI" id="CHEBI:74411"/>
        <dbReference type="ChEBI" id="CHEBI:74415"/>
        <dbReference type="EC" id="2.5.1.75"/>
    </reaction>
</comment>
<dbReference type="HAMAP" id="MF_00185">
    <property type="entry name" value="IPP_trans"/>
    <property type="match status" value="1"/>
</dbReference>
<dbReference type="GO" id="GO:0005524">
    <property type="term" value="F:ATP binding"/>
    <property type="evidence" value="ECO:0007669"/>
    <property type="project" value="UniProtKB-UniRule"/>
</dbReference>
<dbReference type="Gene3D" id="3.40.50.300">
    <property type="entry name" value="P-loop containing nucleotide triphosphate hydrolases"/>
    <property type="match status" value="1"/>
</dbReference>
<sequence>MKKQKVLLIVGPTAIGKTSLSLRIAKQFNGEIISGDSMQVYKGLDIGTSKILPDEMQGIPHHLIDCCSIEEKFSVAKFVNLTSQLIREINDRHCLPIIVGGTGFYIQALLDGLSLGTKEDIKFRKHLSALVEVHGSNWLWNKLSKIDLNAAKKIDKNNTRRIIRAIEVFKYSGKSINEQINKGQSYDAFLIGLNTRRNVLYDRINRRVDLMIEQGLVNEAKWLYLNNGKELQCGKGIGYKELFKYFDNEISLDDAIELIEKNSRHYAKRQLTWFNNKMNITHWYDLVNDSDKKHLSVLLEDVNQWVNKT</sequence>
<dbReference type="AlphaFoldDB" id="A0A9D9EAX2"/>
<gene>
    <name evidence="10 14" type="primary">miaA</name>
    <name evidence="14" type="ORF">IAA89_05795</name>
</gene>
<dbReference type="SUPFAM" id="SSF52540">
    <property type="entry name" value="P-loop containing nucleoside triphosphate hydrolases"/>
    <property type="match status" value="2"/>
</dbReference>
<evidence type="ECO:0000256" key="6">
    <source>
        <dbReference type="ARBA" id="ARBA00022741"/>
    </source>
</evidence>
<evidence type="ECO:0000256" key="4">
    <source>
        <dbReference type="ARBA" id="ARBA00022679"/>
    </source>
</evidence>
<comment type="caution">
    <text evidence="14">The sequence shown here is derived from an EMBL/GenBank/DDBJ whole genome shotgun (WGS) entry which is preliminary data.</text>
</comment>
<dbReference type="InterPro" id="IPR039657">
    <property type="entry name" value="Dimethylallyltransferase"/>
</dbReference>
<evidence type="ECO:0000256" key="5">
    <source>
        <dbReference type="ARBA" id="ARBA00022694"/>
    </source>
</evidence>
<dbReference type="NCBIfam" id="TIGR00174">
    <property type="entry name" value="miaA"/>
    <property type="match status" value="1"/>
</dbReference>
<evidence type="ECO:0000256" key="11">
    <source>
        <dbReference type="RuleBase" id="RU003783"/>
    </source>
</evidence>
<feature type="binding site" evidence="10">
    <location>
        <begin position="11"/>
        <end position="18"/>
    </location>
    <ligand>
        <name>ATP</name>
        <dbReference type="ChEBI" id="CHEBI:30616"/>
    </ligand>
</feature>
<evidence type="ECO:0000256" key="7">
    <source>
        <dbReference type="ARBA" id="ARBA00022840"/>
    </source>
</evidence>
<evidence type="ECO:0000256" key="3">
    <source>
        <dbReference type="ARBA" id="ARBA00005842"/>
    </source>
</evidence>
<keyword evidence="8 10" id="KW-0460">Magnesium</keyword>
<evidence type="ECO:0000256" key="9">
    <source>
        <dbReference type="ARBA" id="ARBA00049563"/>
    </source>
</evidence>
<dbReference type="GO" id="GO:0006400">
    <property type="term" value="P:tRNA modification"/>
    <property type="evidence" value="ECO:0007669"/>
    <property type="project" value="TreeGrafter"/>
</dbReference>
<evidence type="ECO:0000313" key="14">
    <source>
        <dbReference type="EMBL" id="MBO8441924.1"/>
    </source>
</evidence>
<comment type="caution">
    <text evidence="10">Lacks conserved residue(s) required for the propagation of feature annotation.</text>
</comment>
<evidence type="ECO:0000256" key="12">
    <source>
        <dbReference type="RuleBase" id="RU003784"/>
    </source>
</evidence>
<proteinExistence type="inferred from homology"/>
<feature type="region of interest" description="Interaction with substrate tRNA" evidence="10">
    <location>
        <begin position="36"/>
        <end position="39"/>
    </location>
</feature>
<evidence type="ECO:0000256" key="1">
    <source>
        <dbReference type="ARBA" id="ARBA00001946"/>
    </source>
</evidence>
<feature type="binding site" evidence="10">
    <location>
        <begin position="13"/>
        <end position="18"/>
    </location>
    <ligand>
        <name>substrate</name>
    </ligand>
</feature>
<dbReference type="EMBL" id="JADIMP010000093">
    <property type="protein sequence ID" value="MBO8441924.1"/>
    <property type="molecule type" value="Genomic_DNA"/>
</dbReference>
<keyword evidence="6 10" id="KW-0547">Nucleotide-binding</keyword>
<keyword evidence="7 10" id="KW-0067">ATP-binding</keyword>
<evidence type="ECO:0000256" key="8">
    <source>
        <dbReference type="ARBA" id="ARBA00022842"/>
    </source>
</evidence>
<dbReference type="Gene3D" id="1.10.20.140">
    <property type="match status" value="1"/>
</dbReference>
<evidence type="ECO:0000256" key="2">
    <source>
        <dbReference type="ARBA" id="ARBA00003213"/>
    </source>
</evidence>
<evidence type="ECO:0000256" key="13">
    <source>
        <dbReference type="RuleBase" id="RU003785"/>
    </source>
</evidence>
<comment type="function">
    <text evidence="2 10 12">Catalyzes the transfer of a dimethylallyl group onto the adenine at position 37 in tRNAs that read codons beginning with uridine, leading to the formation of N6-(dimethylallyl)adenosine (i(6)A).</text>
</comment>
<dbReference type="Proteomes" id="UP000823614">
    <property type="component" value="Unassembled WGS sequence"/>
</dbReference>
<dbReference type="InterPro" id="IPR018022">
    <property type="entry name" value="IPT"/>
</dbReference>